<gene>
    <name evidence="1" type="ORF">GCM10011487_59250</name>
</gene>
<dbReference type="Proteomes" id="UP000445000">
    <property type="component" value="Unassembled WGS sequence"/>
</dbReference>
<reference evidence="2" key="1">
    <citation type="submission" date="2020-01" db="EMBL/GenBank/DDBJ databases">
        <title>'Steroidobacter agaridevorans' sp. nov., agar-degrading bacteria isolated from rhizosphere soils.</title>
        <authorList>
            <person name="Ikenaga M."/>
            <person name="Kataoka M."/>
            <person name="Murouchi A."/>
            <person name="Katsuragi S."/>
            <person name="Sakai M."/>
        </authorList>
    </citation>
    <scope>NUCLEOTIDE SEQUENCE [LARGE SCALE GENOMIC DNA]</scope>
    <source>
        <strain evidence="2">YU21-B</strain>
    </source>
</reference>
<comment type="caution">
    <text evidence="1">The sequence shown here is derived from an EMBL/GenBank/DDBJ whole genome shotgun (WGS) entry which is preliminary data.</text>
</comment>
<name>A0A829YKT4_9GAMM</name>
<accession>A0A829YKT4</accession>
<evidence type="ECO:0000313" key="1">
    <source>
        <dbReference type="EMBL" id="GFE83925.1"/>
    </source>
</evidence>
<sequence length="86" mass="9139">MEAVVKEKVPSNLPDKRQHCLAGGLIARYCSGSEAYLAGAGKELKDLFGGGDAEWGDWRADRAGIACARSASDDDQLAKCCEQSGY</sequence>
<evidence type="ECO:0000313" key="2">
    <source>
        <dbReference type="Proteomes" id="UP000445000"/>
    </source>
</evidence>
<dbReference type="AlphaFoldDB" id="A0A829YKT4"/>
<protein>
    <submittedName>
        <fullName evidence="1">Uncharacterized protein</fullName>
    </submittedName>
</protein>
<keyword evidence="2" id="KW-1185">Reference proteome</keyword>
<organism evidence="1 2">
    <name type="scientific">Steroidobacter agaridevorans</name>
    <dbReference type="NCBI Taxonomy" id="2695856"/>
    <lineage>
        <taxon>Bacteria</taxon>
        <taxon>Pseudomonadati</taxon>
        <taxon>Pseudomonadota</taxon>
        <taxon>Gammaproteobacteria</taxon>
        <taxon>Steroidobacterales</taxon>
        <taxon>Steroidobacteraceae</taxon>
        <taxon>Steroidobacter</taxon>
    </lineage>
</organism>
<proteinExistence type="predicted"/>
<dbReference type="EMBL" id="BLJN01000007">
    <property type="protein sequence ID" value="GFE83925.1"/>
    <property type="molecule type" value="Genomic_DNA"/>
</dbReference>